<dbReference type="Pfam" id="PF13612">
    <property type="entry name" value="DDE_Tnp_1_3"/>
    <property type="match status" value="1"/>
</dbReference>
<reference evidence="2 3" key="1">
    <citation type="journal article" date="2015" name="Nature">
        <title>rRNA introns, odd ribosomes, and small enigmatic genomes across a large radiation of phyla.</title>
        <authorList>
            <person name="Brown C.T."/>
            <person name="Hug L.A."/>
            <person name="Thomas B.C."/>
            <person name="Sharon I."/>
            <person name="Castelle C.J."/>
            <person name="Singh A."/>
            <person name="Wilkins M.J."/>
            <person name="Williams K.H."/>
            <person name="Banfield J.F."/>
        </authorList>
    </citation>
    <scope>NUCLEOTIDE SEQUENCE [LARGE SCALE GENOMIC DNA]</scope>
</reference>
<accession>A0A0G0YUU8</accession>
<dbReference type="EMBL" id="LCCW01000042">
    <property type="protein sequence ID" value="KKS40365.1"/>
    <property type="molecule type" value="Genomic_DNA"/>
</dbReference>
<dbReference type="Proteomes" id="UP000034516">
    <property type="component" value="Unassembled WGS sequence"/>
</dbReference>
<gene>
    <name evidence="2" type="ORF">UV02_C0042G0010</name>
</gene>
<protein>
    <submittedName>
        <fullName evidence="2">Transposase, IS4 family protein</fullName>
    </submittedName>
</protein>
<sequence length="136" mass="15799">TDIPVCQNRKAKFHKVMRQFARWSKTGKGWFYGLKMHLIADLEGKVLAIKFTAGNIDDREVVIDLAKGLDGMFVADAGYIKKELGEEFYQEGKRILLVKPRANMKKLATLTDVYLYSQRMRIELNFRTLKMFSIFN</sequence>
<proteinExistence type="predicted"/>
<dbReference type="AlphaFoldDB" id="A0A0G0YUU8"/>
<evidence type="ECO:0000313" key="3">
    <source>
        <dbReference type="Proteomes" id="UP000034516"/>
    </source>
</evidence>
<organism evidence="2 3">
    <name type="scientific">Candidatus Kuenenbacteria bacterium GW2011_GWA2_42_15</name>
    <dbReference type="NCBI Taxonomy" id="1618677"/>
    <lineage>
        <taxon>Bacteria</taxon>
        <taxon>Candidatus Kueneniibacteriota</taxon>
    </lineage>
</organism>
<dbReference type="InterPro" id="IPR025668">
    <property type="entry name" value="Tnp_DDE_dom"/>
</dbReference>
<evidence type="ECO:0000313" key="2">
    <source>
        <dbReference type="EMBL" id="KKS40365.1"/>
    </source>
</evidence>
<name>A0A0G0YUU8_9BACT</name>
<feature type="non-terminal residue" evidence="2">
    <location>
        <position position="1"/>
    </location>
</feature>
<feature type="domain" description="Transposase DDE" evidence="1">
    <location>
        <begin position="1"/>
        <end position="133"/>
    </location>
</feature>
<evidence type="ECO:0000259" key="1">
    <source>
        <dbReference type="Pfam" id="PF13612"/>
    </source>
</evidence>
<comment type="caution">
    <text evidence="2">The sequence shown here is derived from an EMBL/GenBank/DDBJ whole genome shotgun (WGS) entry which is preliminary data.</text>
</comment>